<comment type="cofactor">
    <cofactor evidence="2">
        <name>Zn(2+)</name>
        <dbReference type="ChEBI" id="CHEBI:29105"/>
    </cofactor>
</comment>
<keyword evidence="6" id="KW-0862">Zinc</keyword>
<sequence length="422" mass="44968">MDQNRIRQAVAETREEAVALLRELIRIDTQAVDHGLDGREGNATAWLEGQMKVLGCSVDVFEPDNARLAGYRDYTPGHSYQGRPNVVGRLPGRGGGRSLILNTHIDVVPPGDESAWRHPPFSGTVADGRVYGRGTSDTKSGMAVSLHALRILRQLGFEPRGEVIIEGVVDEEGGGNGTLACVDRGYTADGAICFEPTEGAVAIAHRGVLSLRIRVAGEAGHAATKWRRGVSAIEKAMRLVRRLNELEHGWLAHKVDPYLPAPTITVGKMAGGIGPTTVPQACVLEVDVKYLPSEVDEAGLGGRVKAEVEAALLQEAQADPWLREHPPAFEWYVDVPPSALEPDHPFAVAAAETLRGATGQGTLGGFPAGCDARILSGAGKTPSIIYGPGSLLEAHAVDESVTIDAYLQAIEFVAQLIARWTA</sequence>
<dbReference type="InterPro" id="IPR050072">
    <property type="entry name" value="Peptidase_M20A"/>
</dbReference>
<reference evidence="10" key="2">
    <citation type="journal article" date="2016" name="Int. J. Syst. Evol. Microbiol.">
        <title>Complete genome sequence and cell structure of Limnochorda pilosa, a Gram-negative spore-former within the phylum Firmicutes.</title>
        <authorList>
            <person name="Watanabe M."/>
            <person name="Kojima H."/>
            <person name="Fukui M."/>
        </authorList>
    </citation>
    <scope>NUCLEOTIDE SEQUENCE [LARGE SCALE GENOMIC DNA]</scope>
    <source>
        <strain evidence="10">HC45</strain>
    </source>
</reference>
<gene>
    <name evidence="9" type="ORF">LIP_2329</name>
</gene>
<evidence type="ECO:0000256" key="7">
    <source>
        <dbReference type="ARBA" id="ARBA00023285"/>
    </source>
</evidence>
<evidence type="ECO:0000256" key="2">
    <source>
        <dbReference type="ARBA" id="ARBA00001947"/>
    </source>
</evidence>
<evidence type="ECO:0000256" key="5">
    <source>
        <dbReference type="ARBA" id="ARBA00022801"/>
    </source>
</evidence>
<dbReference type="InterPro" id="IPR036264">
    <property type="entry name" value="Bact_exopeptidase_dim_dom"/>
</dbReference>
<dbReference type="GO" id="GO:0016787">
    <property type="term" value="F:hydrolase activity"/>
    <property type="evidence" value="ECO:0007669"/>
    <property type="project" value="UniProtKB-KW"/>
</dbReference>
<dbReference type="InterPro" id="IPR002933">
    <property type="entry name" value="Peptidase_M20"/>
</dbReference>
<dbReference type="Pfam" id="PF07687">
    <property type="entry name" value="M20_dimer"/>
    <property type="match status" value="1"/>
</dbReference>
<evidence type="ECO:0000313" key="9">
    <source>
        <dbReference type="EMBL" id="BAS28170.1"/>
    </source>
</evidence>
<dbReference type="Gene3D" id="3.30.70.360">
    <property type="match status" value="1"/>
</dbReference>
<evidence type="ECO:0000313" key="10">
    <source>
        <dbReference type="Proteomes" id="UP000065807"/>
    </source>
</evidence>
<dbReference type="RefSeq" id="WP_068138092.1">
    <property type="nucleotide sequence ID" value="NZ_AP014924.1"/>
</dbReference>
<evidence type="ECO:0000256" key="4">
    <source>
        <dbReference type="ARBA" id="ARBA00022723"/>
    </source>
</evidence>
<reference evidence="10" key="1">
    <citation type="submission" date="2015-07" db="EMBL/GenBank/DDBJ databases">
        <title>Complete genome sequence and phylogenetic analysis of Limnochorda pilosa.</title>
        <authorList>
            <person name="Watanabe M."/>
            <person name="Kojima H."/>
            <person name="Fukui M."/>
        </authorList>
    </citation>
    <scope>NUCLEOTIDE SEQUENCE [LARGE SCALE GENOMIC DNA]</scope>
    <source>
        <strain evidence="10">HC45</strain>
    </source>
</reference>
<dbReference type="NCBIfam" id="TIGR01910">
    <property type="entry name" value="DapE-ArgE"/>
    <property type="match status" value="1"/>
</dbReference>
<organism evidence="9 10">
    <name type="scientific">Limnochorda pilosa</name>
    <dbReference type="NCBI Taxonomy" id="1555112"/>
    <lineage>
        <taxon>Bacteria</taxon>
        <taxon>Bacillati</taxon>
        <taxon>Bacillota</taxon>
        <taxon>Limnochordia</taxon>
        <taxon>Limnochordales</taxon>
        <taxon>Limnochordaceae</taxon>
        <taxon>Limnochorda</taxon>
    </lineage>
</organism>
<dbReference type="PANTHER" id="PTHR43808">
    <property type="entry name" value="ACETYLORNITHINE DEACETYLASE"/>
    <property type="match status" value="1"/>
</dbReference>
<evidence type="ECO:0000256" key="3">
    <source>
        <dbReference type="ARBA" id="ARBA00006247"/>
    </source>
</evidence>
<keyword evidence="4" id="KW-0479">Metal-binding</keyword>
<keyword evidence="5" id="KW-0378">Hydrolase</keyword>
<dbReference type="SUPFAM" id="SSF53187">
    <property type="entry name" value="Zn-dependent exopeptidases"/>
    <property type="match status" value="1"/>
</dbReference>
<evidence type="ECO:0000256" key="6">
    <source>
        <dbReference type="ARBA" id="ARBA00022833"/>
    </source>
</evidence>
<dbReference type="OrthoDB" id="9792335at2"/>
<dbReference type="AlphaFoldDB" id="A0A0K2SM43"/>
<dbReference type="Pfam" id="PF01546">
    <property type="entry name" value="Peptidase_M20"/>
    <property type="match status" value="1"/>
</dbReference>
<dbReference type="Proteomes" id="UP000065807">
    <property type="component" value="Chromosome"/>
</dbReference>
<dbReference type="PATRIC" id="fig|1555112.3.peg.2375"/>
<protein>
    <submittedName>
        <fullName evidence="9">Acetylornithine deacetylase</fullName>
    </submittedName>
</protein>
<name>A0A0K2SM43_LIMPI</name>
<dbReference type="GO" id="GO:0046872">
    <property type="term" value="F:metal ion binding"/>
    <property type="evidence" value="ECO:0007669"/>
    <property type="project" value="UniProtKB-KW"/>
</dbReference>
<evidence type="ECO:0000259" key="8">
    <source>
        <dbReference type="Pfam" id="PF07687"/>
    </source>
</evidence>
<keyword evidence="7" id="KW-0170">Cobalt</keyword>
<comment type="cofactor">
    <cofactor evidence="1">
        <name>Co(2+)</name>
        <dbReference type="ChEBI" id="CHEBI:48828"/>
    </cofactor>
</comment>
<dbReference type="STRING" id="1555112.LIP_2329"/>
<dbReference type="KEGG" id="lpil:LIP_2329"/>
<accession>A0A0K2SM43</accession>
<dbReference type="SUPFAM" id="SSF55031">
    <property type="entry name" value="Bacterial exopeptidase dimerisation domain"/>
    <property type="match status" value="1"/>
</dbReference>
<dbReference type="InterPro" id="IPR010182">
    <property type="entry name" value="ArgE/DapE"/>
</dbReference>
<dbReference type="InterPro" id="IPR011650">
    <property type="entry name" value="Peptidase_M20_dimer"/>
</dbReference>
<dbReference type="Gene3D" id="3.40.630.10">
    <property type="entry name" value="Zn peptidases"/>
    <property type="match status" value="1"/>
</dbReference>
<evidence type="ECO:0000256" key="1">
    <source>
        <dbReference type="ARBA" id="ARBA00001941"/>
    </source>
</evidence>
<feature type="domain" description="Peptidase M20 dimerisation" evidence="8">
    <location>
        <begin position="203"/>
        <end position="296"/>
    </location>
</feature>
<keyword evidence="10" id="KW-1185">Reference proteome</keyword>
<dbReference type="PANTHER" id="PTHR43808:SF25">
    <property type="entry name" value="PEPTIDASE M20 DIMERISATION DOMAIN-CONTAINING PROTEIN"/>
    <property type="match status" value="1"/>
</dbReference>
<proteinExistence type="inferred from homology"/>
<comment type="similarity">
    <text evidence="3">Belongs to the peptidase M20A family.</text>
</comment>
<dbReference type="EMBL" id="AP014924">
    <property type="protein sequence ID" value="BAS28170.1"/>
    <property type="molecule type" value="Genomic_DNA"/>
</dbReference>